<comment type="subcellular location">
    <subcellularLocation>
        <location evidence="2">Cytoplasm</location>
    </subcellularLocation>
</comment>
<comment type="function">
    <text evidence="1">Needed for flagellar regrowth and assembly.</text>
</comment>
<dbReference type="KEGG" id="pmak:PMPD1_0640"/>
<reference evidence="11 12" key="1">
    <citation type="submission" date="2020-06" db="EMBL/GenBank/DDBJ databases">
        <title>Genome sequence of Paramixta manurensis strain PD-1.</title>
        <authorList>
            <person name="Lee C.W."/>
            <person name="Kim J."/>
        </authorList>
    </citation>
    <scope>NUCLEOTIDE SEQUENCE [LARGE SCALE GENOMIC DNA]</scope>
    <source>
        <strain evidence="11 12">PD-1</strain>
    </source>
</reference>
<gene>
    <name evidence="11" type="ORF">PMPD1_0640</name>
</gene>
<evidence type="ECO:0000256" key="8">
    <source>
        <dbReference type="ARBA" id="ARBA00022927"/>
    </source>
</evidence>
<keyword evidence="6" id="KW-0963">Cytoplasm</keyword>
<dbReference type="GO" id="GO:0015031">
    <property type="term" value="P:protein transport"/>
    <property type="evidence" value="ECO:0007669"/>
    <property type="project" value="UniProtKB-KW"/>
</dbReference>
<dbReference type="Pfam" id="PF02108">
    <property type="entry name" value="FliH"/>
    <property type="match status" value="1"/>
</dbReference>
<accession>A0A6M8UFQ1</accession>
<dbReference type="InterPro" id="IPR000563">
    <property type="entry name" value="Flag_FliH"/>
</dbReference>
<keyword evidence="8" id="KW-0653">Protein transport</keyword>
<keyword evidence="11" id="KW-0966">Cell projection</keyword>
<dbReference type="NCBIfam" id="NF009925">
    <property type="entry name" value="PRK13386.1"/>
    <property type="match status" value="1"/>
</dbReference>
<keyword evidence="11" id="KW-0282">Flagellum</keyword>
<dbReference type="PANTHER" id="PTHR34982:SF1">
    <property type="entry name" value="FLAGELLAR ASSEMBLY PROTEIN FLIH"/>
    <property type="match status" value="1"/>
</dbReference>
<evidence type="ECO:0000256" key="6">
    <source>
        <dbReference type="ARBA" id="ARBA00022490"/>
    </source>
</evidence>
<dbReference type="Proteomes" id="UP000505325">
    <property type="component" value="Chromosome"/>
</dbReference>
<proteinExistence type="inferred from homology"/>
<keyword evidence="11" id="KW-0969">Cilium</keyword>
<dbReference type="GO" id="GO:0044781">
    <property type="term" value="P:bacterial-type flagellum organization"/>
    <property type="evidence" value="ECO:0007669"/>
    <property type="project" value="UniProtKB-KW"/>
</dbReference>
<evidence type="ECO:0000313" key="12">
    <source>
        <dbReference type="Proteomes" id="UP000505325"/>
    </source>
</evidence>
<evidence type="ECO:0000259" key="10">
    <source>
        <dbReference type="Pfam" id="PF02108"/>
    </source>
</evidence>
<comment type="similarity">
    <text evidence="3">Belongs to the FliH family.</text>
</comment>
<evidence type="ECO:0000256" key="7">
    <source>
        <dbReference type="ARBA" id="ARBA00022795"/>
    </source>
</evidence>
<evidence type="ECO:0000256" key="3">
    <source>
        <dbReference type="ARBA" id="ARBA00006602"/>
    </source>
</evidence>
<dbReference type="InterPro" id="IPR018035">
    <property type="entry name" value="Flagellar_FliH/T3SS_HrpE"/>
</dbReference>
<dbReference type="AlphaFoldDB" id="A0A6M8UFQ1"/>
<sequence length="236" mass="26699">MKEPQITRPVRVHKFPPLRKTRLNARHAAQPLDTAEYQQRLEQGFQEGVDNGYQQGLEQGQEQGYQSGLRQGYDEGLRQGREEGNAAGRALFADAAVPFNALLGQLQRVLEEHEQRRRTELLQLVEKVTRQVIRCELALHPTQLLALVEEALTSLPETPERVKVWLNPQEFARLSEAAPEKVREWGMSADENLEPGECRIETDTSDMDVGCSHRLDQCMEVLKNTLTTGAADESTE</sequence>
<dbReference type="GO" id="GO:0071973">
    <property type="term" value="P:bacterial-type flagellum-dependent cell motility"/>
    <property type="evidence" value="ECO:0007669"/>
    <property type="project" value="InterPro"/>
</dbReference>
<organism evidence="11 12">
    <name type="scientific">Paramixta manurensis</name>
    <dbReference type="NCBI Taxonomy" id="2740817"/>
    <lineage>
        <taxon>Bacteria</taxon>
        <taxon>Pseudomonadati</taxon>
        <taxon>Pseudomonadota</taxon>
        <taxon>Gammaproteobacteria</taxon>
        <taxon>Enterobacterales</taxon>
        <taxon>Erwiniaceae</taxon>
        <taxon>Paramixta</taxon>
    </lineage>
</organism>
<dbReference type="PRINTS" id="PR01003">
    <property type="entry name" value="FLGFLIH"/>
</dbReference>
<dbReference type="InterPro" id="IPR051472">
    <property type="entry name" value="T3SS_Stator/FliH"/>
</dbReference>
<evidence type="ECO:0000256" key="9">
    <source>
        <dbReference type="ARBA" id="ARBA00023225"/>
    </source>
</evidence>
<name>A0A6M8UFQ1_9GAMM</name>
<evidence type="ECO:0000256" key="4">
    <source>
        <dbReference type="ARBA" id="ARBA00016507"/>
    </source>
</evidence>
<keyword evidence="9" id="KW-1006">Bacterial flagellum protein export</keyword>
<feature type="domain" description="Flagellar assembly protein FliH/Type III secretion system HrpE" evidence="10">
    <location>
        <begin position="98"/>
        <end position="218"/>
    </location>
</feature>
<keyword evidence="7" id="KW-1005">Bacterial flagellum biogenesis</keyword>
<keyword evidence="12" id="KW-1185">Reference proteome</keyword>
<dbReference type="RefSeq" id="WP_173632686.1">
    <property type="nucleotide sequence ID" value="NZ_CP054212.1"/>
</dbReference>
<evidence type="ECO:0000256" key="2">
    <source>
        <dbReference type="ARBA" id="ARBA00004496"/>
    </source>
</evidence>
<dbReference type="GO" id="GO:0009288">
    <property type="term" value="C:bacterial-type flagellum"/>
    <property type="evidence" value="ECO:0007669"/>
    <property type="project" value="InterPro"/>
</dbReference>
<dbReference type="PANTHER" id="PTHR34982">
    <property type="entry name" value="YOP PROTEINS TRANSLOCATION PROTEIN L"/>
    <property type="match status" value="1"/>
</dbReference>
<dbReference type="EMBL" id="CP054212">
    <property type="protein sequence ID" value="QKJ85612.1"/>
    <property type="molecule type" value="Genomic_DNA"/>
</dbReference>
<keyword evidence="5" id="KW-0813">Transport</keyword>
<evidence type="ECO:0000313" key="11">
    <source>
        <dbReference type="EMBL" id="QKJ85612.1"/>
    </source>
</evidence>
<dbReference type="GO" id="GO:0003774">
    <property type="term" value="F:cytoskeletal motor activity"/>
    <property type="evidence" value="ECO:0007669"/>
    <property type="project" value="InterPro"/>
</dbReference>
<protein>
    <recommendedName>
        <fullName evidence="4">Flagellar assembly protein FliH</fullName>
    </recommendedName>
</protein>
<evidence type="ECO:0000256" key="5">
    <source>
        <dbReference type="ARBA" id="ARBA00022448"/>
    </source>
</evidence>
<dbReference type="GO" id="GO:0005829">
    <property type="term" value="C:cytosol"/>
    <property type="evidence" value="ECO:0007669"/>
    <property type="project" value="TreeGrafter"/>
</dbReference>
<evidence type="ECO:0000256" key="1">
    <source>
        <dbReference type="ARBA" id="ARBA00003041"/>
    </source>
</evidence>